<dbReference type="InterPro" id="IPR050291">
    <property type="entry name" value="CDF_Transporter"/>
</dbReference>
<feature type="transmembrane region" description="Helical" evidence="10">
    <location>
        <begin position="151"/>
        <end position="172"/>
    </location>
</feature>
<protein>
    <submittedName>
        <fullName evidence="13">Uncharacterized protein</fullName>
    </submittedName>
</protein>
<evidence type="ECO:0000313" key="14">
    <source>
        <dbReference type="Proteomes" id="UP000256763"/>
    </source>
</evidence>
<keyword evidence="8 10" id="KW-0472">Membrane</keyword>
<comment type="similarity">
    <text evidence="2">Belongs to the cation diffusion facilitator (CDF) transporter (TC 2.A.4) family. FieF subfamily.</text>
</comment>
<dbReference type="RefSeq" id="WP_116348486.1">
    <property type="nucleotide sequence ID" value="NZ_NFZW01000032.1"/>
</dbReference>
<keyword evidence="6" id="KW-0406">Ion transport</keyword>
<feature type="transmembrane region" description="Helical" evidence="10">
    <location>
        <begin position="222"/>
        <end position="240"/>
    </location>
</feature>
<dbReference type="PANTHER" id="PTHR43840">
    <property type="entry name" value="MITOCHONDRIAL METAL TRANSPORTER 1-RELATED"/>
    <property type="match status" value="1"/>
</dbReference>
<evidence type="ECO:0000256" key="7">
    <source>
        <dbReference type="ARBA" id="ARBA00022989"/>
    </source>
</evidence>
<evidence type="ECO:0000259" key="11">
    <source>
        <dbReference type="Pfam" id="PF01545"/>
    </source>
</evidence>
<proteinExistence type="inferred from homology"/>
<dbReference type="InterPro" id="IPR002524">
    <property type="entry name" value="Cation_efflux"/>
</dbReference>
<evidence type="ECO:0000256" key="5">
    <source>
        <dbReference type="ARBA" id="ARBA00022692"/>
    </source>
</evidence>
<feature type="domain" description="Cation efflux protein transmembrane" evidence="11">
    <location>
        <begin position="54"/>
        <end position="247"/>
    </location>
</feature>
<feature type="compositionally biased region" description="Basic and acidic residues" evidence="9">
    <location>
        <begin position="1"/>
        <end position="29"/>
    </location>
</feature>
<dbReference type="Gene3D" id="1.20.1510.10">
    <property type="entry name" value="Cation efflux protein transmembrane domain"/>
    <property type="match status" value="1"/>
</dbReference>
<dbReference type="Pfam" id="PF01545">
    <property type="entry name" value="Cation_efflux"/>
    <property type="match status" value="1"/>
</dbReference>
<reference evidence="14" key="1">
    <citation type="submission" date="2017-05" db="EMBL/GenBank/DDBJ databases">
        <authorList>
            <person name="Sharma S."/>
            <person name="Sidhu C."/>
            <person name="Pinnaka A.K."/>
        </authorList>
    </citation>
    <scope>NUCLEOTIDE SEQUENCE [LARGE SCALE GENOMIC DNA]</scope>
    <source>
        <strain evidence="14">AK93</strain>
    </source>
</reference>
<feature type="transmembrane region" description="Helical" evidence="10">
    <location>
        <begin position="79"/>
        <end position="100"/>
    </location>
</feature>
<dbReference type="Pfam" id="PF16916">
    <property type="entry name" value="ZT_dimer"/>
    <property type="match status" value="1"/>
</dbReference>
<evidence type="ECO:0000256" key="6">
    <source>
        <dbReference type="ARBA" id="ARBA00022906"/>
    </source>
</evidence>
<keyword evidence="4" id="KW-0410">Iron transport</keyword>
<keyword evidence="5 10" id="KW-0812">Transmembrane</keyword>
<feature type="transmembrane region" description="Helical" evidence="10">
    <location>
        <begin position="52"/>
        <end position="73"/>
    </location>
</feature>
<dbReference type="AlphaFoldDB" id="A0A3E0WHN3"/>
<dbReference type="InterPro" id="IPR036837">
    <property type="entry name" value="Cation_efflux_CTD_sf"/>
</dbReference>
<keyword evidence="4" id="KW-0408">Iron</keyword>
<evidence type="ECO:0000313" key="13">
    <source>
        <dbReference type="EMBL" id="RFA32288.1"/>
    </source>
</evidence>
<dbReference type="GO" id="GO:0016020">
    <property type="term" value="C:membrane"/>
    <property type="evidence" value="ECO:0007669"/>
    <property type="project" value="UniProtKB-SubCell"/>
</dbReference>
<keyword evidence="14" id="KW-1185">Reference proteome</keyword>
<keyword evidence="6" id="KW-0862">Zinc</keyword>
<dbReference type="InterPro" id="IPR027470">
    <property type="entry name" value="Cation_efflux_CTD"/>
</dbReference>
<dbReference type="InterPro" id="IPR058533">
    <property type="entry name" value="Cation_efflux_TM"/>
</dbReference>
<dbReference type="Proteomes" id="UP000256763">
    <property type="component" value="Unassembled WGS sequence"/>
</dbReference>
<comment type="subcellular location">
    <subcellularLocation>
        <location evidence="1">Membrane</location>
        <topology evidence="1">Multi-pass membrane protein</topology>
    </subcellularLocation>
</comment>
<evidence type="ECO:0000256" key="4">
    <source>
        <dbReference type="ARBA" id="ARBA00022496"/>
    </source>
</evidence>
<sequence length="322" mass="34945">MGDRPEEPVDERPLDDIPRRTPTEPERADMANLAPPPQTFSRDEQYRLKRRVTIVGAIVNLLLAIVKIVVGIVGQSQALVADGVHSLSDLISDAFVLIAARFGSLKPDANHPYGHERIETAATIVVGVLLVAVALGFTYDAALRLLNPDRLMIPTWIVLPTAIAAVLAKEAVYQYTVRAGRRVRSPLIEANAWHHRSDALSSVVVIVGVTGAYLGFLWLDAVATVVVALMVGLMGWRFTWQAVRELVDTGLEDSDIAKLQAEIDAVDGVIEHHSLRTRCMGGNVLVDVHVRVAPWVSVSEGHRIAEQVKNACSATTIAPATC</sequence>
<gene>
    <name evidence="13" type="ORF">CAL65_20190</name>
</gene>
<dbReference type="GO" id="GO:0006826">
    <property type="term" value="P:iron ion transport"/>
    <property type="evidence" value="ECO:0007669"/>
    <property type="project" value="UniProtKB-KW"/>
</dbReference>
<dbReference type="PANTHER" id="PTHR43840:SF15">
    <property type="entry name" value="MITOCHONDRIAL METAL TRANSPORTER 1-RELATED"/>
    <property type="match status" value="1"/>
</dbReference>
<keyword evidence="7 10" id="KW-1133">Transmembrane helix</keyword>
<feature type="transmembrane region" description="Helical" evidence="10">
    <location>
        <begin position="199"/>
        <end position="216"/>
    </location>
</feature>
<evidence type="ECO:0000256" key="1">
    <source>
        <dbReference type="ARBA" id="ARBA00004141"/>
    </source>
</evidence>
<dbReference type="EMBL" id="NFZW01000032">
    <property type="protein sequence ID" value="RFA32288.1"/>
    <property type="molecule type" value="Genomic_DNA"/>
</dbReference>
<name>A0A3E0WHN3_9GAMM</name>
<dbReference type="GO" id="GO:0006829">
    <property type="term" value="P:zinc ion transport"/>
    <property type="evidence" value="ECO:0007669"/>
    <property type="project" value="UniProtKB-KW"/>
</dbReference>
<comment type="caution">
    <text evidence="13">The sequence shown here is derived from an EMBL/GenBank/DDBJ whole genome shotgun (WGS) entry which is preliminary data.</text>
</comment>
<dbReference type="NCBIfam" id="TIGR01297">
    <property type="entry name" value="CDF"/>
    <property type="match status" value="1"/>
</dbReference>
<keyword evidence="6" id="KW-0864">Zinc transport</keyword>
<feature type="domain" description="Cation efflux protein cytoplasmic" evidence="12">
    <location>
        <begin position="252"/>
        <end position="313"/>
    </location>
</feature>
<dbReference type="GO" id="GO:0008324">
    <property type="term" value="F:monoatomic cation transmembrane transporter activity"/>
    <property type="evidence" value="ECO:0007669"/>
    <property type="project" value="InterPro"/>
</dbReference>
<evidence type="ECO:0000256" key="3">
    <source>
        <dbReference type="ARBA" id="ARBA00022448"/>
    </source>
</evidence>
<dbReference type="SUPFAM" id="SSF161111">
    <property type="entry name" value="Cation efflux protein transmembrane domain-like"/>
    <property type="match status" value="1"/>
</dbReference>
<evidence type="ECO:0000259" key="12">
    <source>
        <dbReference type="Pfam" id="PF16916"/>
    </source>
</evidence>
<dbReference type="SUPFAM" id="SSF160240">
    <property type="entry name" value="Cation efflux protein cytoplasmic domain-like"/>
    <property type="match status" value="1"/>
</dbReference>
<keyword evidence="3" id="KW-0813">Transport</keyword>
<dbReference type="FunFam" id="1.20.1510.10:FF:000006">
    <property type="entry name" value="Divalent cation efflux transporter"/>
    <property type="match status" value="1"/>
</dbReference>
<accession>A0A3E0WHN3</accession>
<dbReference type="InterPro" id="IPR027469">
    <property type="entry name" value="Cation_efflux_TMD_sf"/>
</dbReference>
<evidence type="ECO:0000256" key="10">
    <source>
        <dbReference type="SAM" id="Phobius"/>
    </source>
</evidence>
<feature type="region of interest" description="Disordered" evidence="9">
    <location>
        <begin position="1"/>
        <end position="40"/>
    </location>
</feature>
<organism evidence="13 14">
    <name type="scientific">Alkalilimnicola ehrlichii</name>
    <dbReference type="NCBI Taxonomy" id="351052"/>
    <lineage>
        <taxon>Bacteria</taxon>
        <taxon>Pseudomonadati</taxon>
        <taxon>Pseudomonadota</taxon>
        <taxon>Gammaproteobacteria</taxon>
        <taxon>Chromatiales</taxon>
        <taxon>Ectothiorhodospiraceae</taxon>
        <taxon>Alkalilimnicola</taxon>
    </lineage>
</organism>
<evidence type="ECO:0000256" key="8">
    <source>
        <dbReference type="ARBA" id="ARBA00023136"/>
    </source>
</evidence>
<evidence type="ECO:0000256" key="2">
    <source>
        <dbReference type="ARBA" id="ARBA00010212"/>
    </source>
</evidence>
<dbReference type="Gene3D" id="3.30.70.1350">
    <property type="entry name" value="Cation efflux protein, cytoplasmic domain"/>
    <property type="match status" value="1"/>
</dbReference>
<feature type="transmembrane region" description="Helical" evidence="10">
    <location>
        <begin position="121"/>
        <end position="139"/>
    </location>
</feature>
<evidence type="ECO:0000256" key="9">
    <source>
        <dbReference type="SAM" id="MobiDB-lite"/>
    </source>
</evidence>